<proteinExistence type="inferred from homology"/>
<dbReference type="InterPro" id="IPR018000">
    <property type="entry name" value="Neurotransmitter_ion_chnl_CS"/>
</dbReference>
<keyword evidence="2 5" id="KW-0812">Transmembrane</keyword>
<evidence type="ECO:0000259" key="6">
    <source>
        <dbReference type="Pfam" id="PF02931"/>
    </source>
</evidence>
<evidence type="ECO:0000259" key="7">
    <source>
        <dbReference type="Pfam" id="PF02932"/>
    </source>
</evidence>
<keyword evidence="5" id="KW-0407">Ion channel</keyword>
<evidence type="ECO:0000313" key="9">
    <source>
        <dbReference type="Proteomes" id="UP001347796"/>
    </source>
</evidence>
<dbReference type="InterPro" id="IPR006201">
    <property type="entry name" value="Neur_channel"/>
</dbReference>
<dbReference type="InterPro" id="IPR036719">
    <property type="entry name" value="Neuro-gated_channel_TM_sf"/>
</dbReference>
<evidence type="ECO:0000256" key="3">
    <source>
        <dbReference type="ARBA" id="ARBA00022989"/>
    </source>
</evidence>
<keyword evidence="5" id="KW-0732">Signal</keyword>
<dbReference type="Pfam" id="PF02932">
    <property type="entry name" value="Neur_chan_memb"/>
    <property type="match status" value="1"/>
</dbReference>
<dbReference type="PANTHER" id="PTHR18945">
    <property type="entry name" value="NEUROTRANSMITTER GATED ION CHANNEL"/>
    <property type="match status" value="1"/>
</dbReference>
<dbReference type="GO" id="GO:0016020">
    <property type="term" value="C:membrane"/>
    <property type="evidence" value="ECO:0007669"/>
    <property type="project" value="UniProtKB-SubCell"/>
</dbReference>
<evidence type="ECO:0000256" key="1">
    <source>
        <dbReference type="ARBA" id="ARBA00004141"/>
    </source>
</evidence>
<evidence type="ECO:0000313" key="8">
    <source>
        <dbReference type="EMBL" id="KAK6190692.1"/>
    </source>
</evidence>
<feature type="domain" description="Neurotransmitter-gated ion-channel ligand-binding" evidence="6">
    <location>
        <begin position="50"/>
        <end position="239"/>
    </location>
</feature>
<reference evidence="8 9" key="1">
    <citation type="submission" date="2024-01" db="EMBL/GenBank/DDBJ databases">
        <title>The genome of the rayed Mediterranean limpet Patella caerulea (Linnaeus, 1758).</title>
        <authorList>
            <person name="Anh-Thu Weber A."/>
            <person name="Halstead-Nussloch G."/>
        </authorList>
    </citation>
    <scope>NUCLEOTIDE SEQUENCE [LARGE SCALE GENOMIC DNA]</scope>
    <source>
        <strain evidence="8">AATW-2023a</strain>
        <tissue evidence="8">Whole specimen</tissue>
    </source>
</reference>
<dbReference type="GO" id="GO:0004888">
    <property type="term" value="F:transmembrane signaling receptor activity"/>
    <property type="evidence" value="ECO:0007669"/>
    <property type="project" value="InterPro"/>
</dbReference>
<feature type="chain" id="PRO_5042666105" evidence="5">
    <location>
        <begin position="32"/>
        <end position="408"/>
    </location>
</feature>
<feature type="transmembrane region" description="Helical" evidence="5">
    <location>
        <begin position="381"/>
        <end position="398"/>
    </location>
</feature>
<dbReference type="PRINTS" id="PR00252">
    <property type="entry name" value="NRIONCHANNEL"/>
</dbReference>
<dbReference type="InterPro" id="IPR038050">
    <property type="entry name" value="Neuro_actylchol_rec"/>
</dbReference>
<gene>
    <name evidence="8" type="ORF">SNE40_002498</name>
</gene>
<dbReference type="PROSITE" id="PS00236">
    <property type="entry name" value="NEUROTR_ION_CHANNEL"/>
    <property type="match status" value="1"/>
</dbReference>
<sequence>MTQGLKEVSSFLLGLVTVLTLLSFSIHSSKAATAEDVARLFQEKIVNGCSKIRPVMNQSDIVDVEMTLHIVSLLDVNEVQQSVEATIWMEVFWKNELMVWNPIDYGNLTLVYPPETNMWKPDLAISNGYDALTPVGLDFVLLQSKHDGETEWNPGQKVSFLCKIDVRKFPFDTQTCYMEFFNWAGKAEETSLNYRESKYMKSAKAMYENSEWTIIEKRAEKQQPTVHEKVRVILVLQRKSLSLVLTVLLPVILLAFLNVFVFLLPTESGEKLSFSVTVLLAQAVFLSFISGLMPQTSDSTSSLSIYISVQLILSAIYVLLTCFNLSMYHRDSNNRPIPSWLTKILCLVNINSEDNDYPYKGNDEKLVTMTGNRVCRIIDRIYFRVFLCFVFIITLIFLCDGLSSRMLT</sequence>
<dbReference type="FunFam" id="2.70.170.10:FF:000028">
    <property type="entry name" value="AcetylCholine Receptor"/>
    <property type="match status" value="1"/>
</dbReference>
<evidence type="ECO:0000256" key="2">
    <source>
        <dbReference type="ARBA" id="ARBA00022692"/>
    </source>
</evidence>
<comment type="subcellular location">
    <subcellularLocation>
        <location evidence="1">Membrane</location>
        <topology evidence="1">Multi-pass membrane protein</topology>
    </subcellularLocation>
</comment>
<dbReference type="Proteomes" id="UP001347796">
    <property type="component" value="Unassembled WGS sequence"/>
</dbReference>
<dbReference type="SUPFAM" id="SSF63712">
    <property type="entry name" value="Nicotinic receptor ligand binding domain-like"/>
    <property type="match status" value="1"/>
</dbReference>
<dbReference type="CDD" id="cd19051">
    <property type="entry name" value="LGIC_TM_cation"/>
    <property type="match status" value="1"/>
</dbReference>
<keyword evidence="5" id="KW-0406">Ion transport</keyword>
<feature type="transmembrane region" description="Helical" evidence="5">
    <location>
        <begin position="241"/>
        <end position="265"/>
    </location>
</feature>
<dbReference type="AlphaFoldDB" id="A0AAN8K8J2"/>
<name>A0AAN8K8J2_PATCE</name>
<feature type="transmembrane region" description="Helical" evidence="5">
    <location>
        <begin position="272"/>
        <end position="293"/>
    </location>
</feature>
<keyword evidence="3 5" id="KW-1133">Transmembrane helix</keyword>
<keyword evidence="9" id="KW-1185">Reference proteome</keyword>
<accession>A0AAN8K8J2</accession>
<keyword evidence="4 5" id="KW-0472">Membrane</keyword>
<organism evidence="8 9">
    <name type="scientific">Patella caerulea</name>
    <name type="common">Rayed Mediterranean limpet</name>
    <dbReference type="NCBI Taxonomy" id="87958"/>
    <lineage>
        <taxon>Eukaryota</taxon>
        <taxon>Metazoa</taxon>
        <taxon>Spiralia</taxon>
        <taxon>Lophotrochozoa</taxon>
        <taxon>Mollusca</taxon>
        <taxon>Gastropoda</taxon>
        <taxon>Patellogastropoda</taxon>
        <taxon>Patelloidea</taxon>
        <taxon>Patellidae</taxon>
        <taxon>Patella</taxon>
    </lineage>
</organism>
<comment type="similarity">
    <text evidence="5">Belongs to the ligand-gated ion channel (TC 1.A.9) family.</text>
</comment>
<dbReference type="CDD" id="cd18989">
    <property type="entry name" value="LGIC_ECD_cation"/>
    <property type="match status" value="1"/>
</dbReference>
<evidence type="ECO:0000256" key="4">
    <source>
        <dbReference type="ARBA" id="ARBA00023136"/>
    </source>
</evidence>
<feature type="domain" description="Neurotransmitter-gated ion-channel transmembrane" evidence="7">
    <location>
        <begin position="248"/>
        <end position="345"/>
    </location>
</feature>
<dbReference type="GO" id="GO:0005230">
    <property type="term" value="F:extracellular ligand-gated monoatomic ion channel activity"/>
    <property type="evidence" value="ECO:0007669"/>
    <property type="project" value="InterPro"/>
</dbReference>
<feature type="signal peptide" evidence="5">
    <location>
        <begin position="1"/>
        <end position="31"/>
    </location>
</feature>
<evidence type="ECO:0000256" key="5">
    <source>
        <dbReference type="RuleBase" id="RU000687"/>
    </source>
</evidence>
<protein>
    <submittedName>
        <fullName evidence="8">Uncharacterized protein</fullName>
    </submittedName>
</protein>
<keyword evidence="5" id="KW-0813">Transport</keyword>
<dbReference type="SUPFAM" id="SSF90112">
    <property type="entry name" value="Neurotransmitter-gated ion-channel transmembrane pore"/>
    <property type="match status" value="1"/>
</dbReference>
<dbReference type="InterPro" id="IPR006029">
    <property type="entry name" value="Neurotrans-gated_channel_TM"/>
</dbReference>
<dbReference type="InterPro" id="IPR036734">
    <property type="entry name" value="Neur_chan_lig-bd_sf"/>
</dbReference>
<feature type="transmembrane region" description="Helical" evidence="5">
    <location>
        <begin position="305"/>
        <end position="325"/>
    </location>
</feature>
<dbReference type="Gene3D" id="2.70.170.10">
    <property type="entry name" value="Neurotransmitter-gated ion-channel ligand-binding domain"/>
    <property type="match status" value="1"/>
</dbReference>
<dbReference type="EMBL" id="JAZGQO010000002">
    <property type="protein sequence ID" value="KAK6190692.1"/>
    <property type="molecule type" value="Genomic_DNA"/>
</dbReference>
<comment type="caution">
    <text evidence="8">The sequence shown here is derived from an EMBL/GenBank/DDBJ whole genome shotgun (WGS) entry which is preliminary data.</text>
</comment>
<dbReference type="InterPro" id="IPR006202">
    <property type="entry name" value="Neur_chan_lig-bd"/>
</dbReference>
<dbReference type="Gene3D" id="1.20.58.390">
    <property type="entry name" value="Neurotransmitter-gated ion-channel transmembrane domain"/>
    <property type="match status" value="1"/>
</dbReference>
<dbReference type="Pfam" id="PF02931">
    <property type="entry name" value="Neur_chan_LBD"/>
    <property type="match status" value="1"/>
</dbReference>